<feature type="transmembrane region" description="Helical" evidence="1">
    <location>
        <begin position="27"/>
        <end position="49"/>
    </location>
</feature>
<reference evidence="2 3" key="1">
    <citation type="submission" date="2024-10" db="EMBL/GenBank/DDBJ databases">
        <title>The Natural Products Discovery Center: Release of the First 8490 Sequenced Strains for Exploring Actinobacteria Biosynthetic Diversity.</title>
        <authorList>
            <person name="Kalkreuter E."/>
            <person name="Kautsar S.A."/>
            <person name="Yang D."/>
            <person name="Bader C.D."/>
            <person name="Teijaro C.N."/>
            <person name="Fluegel L."/>
            <person name="Davis C.M."/>
            <person name="Simpson J.R."/>
            <person name="Lauterbach L."/>
            <person name="Steele A.D."/>
            <person name="Gui C."/>
            <person name="Meng S."/>
            <person name="Li G."/>
            <person name="Viehrig K."/>
            <person name="Ye F."/>
            <person name="Su P."/>
            <person name="Kiefer A.F."/>
            <person name="Nichols A."/>
            <person name="Cepeda A.J."/>
            <person name="Yan W."/>
            <person name="Fan B."/>
            <person name="Jiang Y."/>
            <person name="Adhikari A."/>
            <person name="Zheng C.-J."/>
            <person name="Schuster L."/>
            <person name="Cowan T.M."/>
            <person name="Smanski M.J."/>
            <person name="Chevrette M.G."/>
            <person name="De Carvalho L.P.S."/>
            <person name="Shen B."/>
        </authorList>
    </citation>
    <scope>NUCLEOTIDE SEQUENCE [LARGE SCALE GENOMIC DNA]</scope>
    <source>
        <strain evidence="2 3">NPDC004045</strain>
    </source>
</reference>
<sequence length="85" mass="8742">MMVRDRYVDIYVPVGPGAATGNPLKPIFLAFGAVIGLGVLVMILVVTAFPSPEYPTGPVPVSSVPSPAPIVCAPVCPAPRGGEQR</sequence>
<accession>A0ABW6PYJ6</accession>
<keyword evidence="1" id="KW-0472">Membrane</keyword>
<keyword evidence="1" id="KW-0812">Transmembrane</keyword>
<evidence type="ECO:0000256" key="1">
    <source>
        <dbReference type="SAM" id="Phobius"/>
    </source>
</evidence>
<comment type="caution">
    <text evidence="2">The sequence shown here is derived from an EMBL/GenBank/DDBJ whole genome shotgun (WGS) entry which is preliminary data.</text>
</comment>
<evidence type="ECO:0000313" key="2">
    <source>
        <dbReference type="EMBL" id="MFF0547215.1"/>
    </source>
</evidence>
<name>A0ABW6PYJ6_9NOCA</name>
<dbReference type="RefSeq" id="WP_387703311.1">
    <property type="nucleotide sequence ID" value="NZ_JBIAMX010000035.1"/>
</dbReference>
<keyword evidence="1" id="KW-1133">Transmembrane helix</keyword>
<dbReference type="Proteomes" id="UP001601444">
    <property type="component" value="Unassembled WGS sequence"/>
</dbReference>
<keyword evidence="3" id="KW-1185">Reference proteome</keyword>
<proteinExistence type="predicted"/>
<organism evidence="2 3">
    <name type="scientific">Nocardia thailandica</name>
    <dbReference type="NCBI Taxonomy" id="257275"/>
    <lineage>
        <taxon>Bacteria</taxon>
        <taxon>Bacillati</taxon>
        <taxon>Actinomycetota</taxon>
        <taxon>Actinomycetes</taxon>
        <taxon>Mycobacteriales</taxon>
        <taxon>Nocardiaceae</taxon>
        <taxon>Nocardia</taxon>
    </lineage>
</organism>
<dbReference type="EMBL" id="JBIAMX010000035">
    <property type="protein sequence ID" value="MFF0547215.1"/>
    <property type="molecule type" value="Genomic_DNA"/>
</dbReference>
<evidence type="ECO:0000313" key="3">
    <source>
        <dbReference type="Proteomes" id="UP001601444"/>
    </source>
</evidence>
<gene>
    <name evidence="2" type="ORF">ACFYTF_30725</name>
</gene>
<protein>
    <submittedName>
        <fullName evidence="2">Uncharacterized protein</fullName>
    </submittedName>
</protein>